<evidence type="ECO:0000313" key="1">
    <source>
        <dbReference type="EMBL" id="SHG84740.1"/>
    </source>
</evidence>
<dbReference type="NCBIfam" id="NF033449">
    <property type="entry name" value="BREX_PglZ_3"/>
    <property type="match status" value="1"/>
</dbReference>
<dbReference type="SUPFAM" id="SSF53649">
    <property type="entry name" value="Alkaline phosphatase-like"/>
    <property type="match status" value="1"/>
</dbReference>
<sequence length="667" mass="75062">MSSWSDSLLNKLNLDGAFVYIVDDADGLCFEPLISNAFENKHALLIDEQDPLAIRLSFEQWRDKKATTPLLIRISDDQVLDIPYDISVHAKRISFHLGDICPELDTQALRHIPPSAFQLVIDALKAYRPGKLAPQASTDFILRHVYKIAPEVIQSNADVVRLLIRKHYIGIAMPAFFEQRLVTLLELNPKLKDWNFVALIPSKSQFFEFLQQQWSRYIASLRPNQATENPLYSRKDLVVPFDDADIRILIDNLFADGVLLPVTLDHNDLPEGHWAAVGIQTPYINVEYERCKRLYEQSTRDFDALDDSAMCHEFWREQSHGLGILNALSYKLTEDDIDPIKLKLLKDKIAALNSKADTLFESWLIKHFAALQTLPTVNVPLMLHKIPNWLASKVACDKKVCLLVMDGLGARQWPLLRKLLQEKASLQVEEHSCFAWVPTITSISRQALFSGKRPFAFADSLLTTSKEGSLWRDFWTDHGLTPNQVLFTKKAENLNQEAWQNLIYPSDIKAAGIVINFVDEQMHGMKAGMAGLNSVVELWLKQWGFIDKIAALINQGFEIVLTADHGSQETKGIGSISDGVKAETKGERVRIYNTTHTQLSTAESMDESVVAWPGPSFGLPQNCFPVLAKSAYAFKPKGDSVVGHGGISLHEVVVPLAVITSKPIRYE</sequence>
<keyword evidence="2" id="KW-1185">Reference proteome</keyword>
<dbReference type="InterPro" id="IPR017850">
    <property type="entry name" value="Alkaline_phosphatase_core_sf"/>
</dbReference>
<evidence type="ECO:0000313" key="2">
    <source>
        <dbReference type="Proteomes" id="UP000184520"/>
    </source>
</evidence>
<gene>
    <name evidence="1" type="ORF">SAMN05216361_3082</name>
</gene>
<dbReference type="Proteomes" id="UP000184520">
    <property type="component" value="Unassembled WGS sequence"/>
</dbReference>
<name>A0A1M5N594_9ALTE</name>
<dbReference type="EMBL" id="FQWD01000005">
    <property type="protein sequence ID" value="SHG84740.1"/>
    <property type="molecule type" value="Genomic_DNA"/>
</dbReference>
<dbReference type="Pfam" id="PF08665">
    <property type="entry name" value="PglZ"/>
    <property type="match status" value="1"/>
</dbReference>
<reference evidence="2" key="1">
    <citation type="submission" date="2016-11" db="EMBL/GenBank/DDBJ databases">
        <authorList>
            <person name="Varghese N."/>
            <person name="Submissions S."/>
        </authorList>
    </citation>
    <scope>NUCLEOTIDE SEQUENCE [LARGE SCALE GENOMIC DNA]</scope>
    <source>
        <strain evidence="2">CGMCC 1.8995</strain>
    </source>
</reference>
<dbReference type="OrthoDB" id="9769734at2"/>
<organism evidence="1 2">
    <name type="scientific">Marisediminitalea aggregata</name>
    <dbReference type="NCBI Taxonomy" id="634436"/>
    <lineage>
        <taxon>Bacteria</taxon>
        <taxon>Pseudomonadati</taxon>
        <taxon>Pseudomonadota</taxon>
        <taxon>Gammaproteobacteria</taxon>
        <taxon>Alteromonadales</taxon>
        <taxon>Alteromonadaceae</taxon>
        <taxon>Marisediminitalea</taxon>
    </lineage>
</organism>
<proteinExistence type="predicted"/>
<accession>A0A1M5N594</accession>
<dbReference type="RefSeq" id="WP_073324027.1">
    <property type="nucleotide sequence ID" value="NZ_FQWD01000005.1"/>
</dbReference>
<dbReference type="AlphaFoldDB" id="A0A1M5N594"/>
<dbReference type="STRING" id="634436.SAMN05216361_3082"/>
<protein>
    <submittedName>
        <fullName evidence="1">PglZ domain-containing protein</fullName>
    </submittedName>
</protein>